<dbReference type="Pfam" id="PF19279">
    <property type="entry name" value="YegS_C"/>
    <property type="match status" value="1"/>
</dbReference>
<keyword evidence="3" id="KW-0444">Lipid biosynthesis</keyword>
<evidence type="ECO:0000256" key="1">
    <source>
        <dbReference type="ARBA" id="ARBA00001946"/>
    </source>
</evidence>
<keyword evidence="10" id="KW-1208">Phospholipid metabolism</keyword>
<evidence type="ECO:0000256" key="5">
    <source>
        <dbReference type="ARBA" id="ARBA00022741"/>
    </source>
</evidence>
<dbReference type="InterPro" id="IPR050187">
    <property type="entry name" value="Lipid_Phosphate_FormReg"/>
</dbReference>
<keyword evidence="5" id="KW-0547">Nucleotide-binding</keyword>
<dbReference type="PANTHER" id="PTHR12358">
    <property type="entry name" value="SPHINGOSINE KINASE"/>
    <property type="match status" value="1"/>
</dbReference>
<reference evidence="12 13" key="1">
    <citation type="submission" date="2023-06" db="EMBL/GenBank/DDBJ databases">
        <title>Novel species in genus Planococcus.</title>
        <authorList>
            <person name="Ning S."/>
        </authorList>
    </citation>
    <scope>NUCLEOTIDE SEQUENCE [LARGE SCALE GENOMIC DNA]</scope>
    <source>
        <strain evidence="12 13">N028</strain>
    </source>
</reference>
<dbReference type="RefSeq" id="WP_301722275.1">
    <property type="nucleotide sequence ID" value="NZ_JAUJWV010000001.1"/>
</dbReference>
<keyword evidence="13" id="KW-1185">Reference proteome</keyword>
<feature type="domain" description="DAGKc" evidence="11">
    <location>
        <begin position="1"/>
        <end position="128"/>
    </location>
</feature>
<dbReference type="InterPro" id="IPR016064">
    <property type="entry name" value="NAD/diacylglycerol_kinase_sf"/>
</dbReference>
<evidence type="ECO:0000256" key="7">
    <source>
        <dbReference type="ARBA" id="ARBA00022840"/>
    </source>
</evidence>
<dbReference type="Gene3D" id="2.60.200.40">
    <property type="match status" value="1"/>
</dbReference>
<keyword evidence="4" id="KW-0808">Transferase</keyword>
<comment type="similarity">
    <text evidence="2">Belongs to the diacylglycerol/lipid kinase family.</text>
</comment>
<accession>A0ABT8MX20</accession>
<comment type="caution">
    <text evidence="12">The sequence shown here is derived from an EMBL/GenBank/DDBJ whole genome shotgun (WGS) entry which is preliminary data.</text>
</comment>
<dbReference type="GO" id="GO:0016301">
    <property type="term" value="F:kinase activity"/>
    <property type="evidence" value="ECO:0007669"/>
    <property type="project" value="UniProtKB-KW"/>
</dbReference>
<evidence type="ECO:0000256" key="6">
    <source>
        <dbReference type="ARBA" id="ARBA00022777"/>
    </source>
</evidence>
<gene>
    <name evidence="12" type="ORF">QWY14_00260</name>
</gene>
<evidence type="ECO:0000256" key="3">
    <source>
        <dbReference type="ARBA" id="ARBA00022516"/>
    </source>
</evidence>
<keyword evidence="6 12" id="KW-0418">Kinase</keyword>
<evidence type="ECO:0000256" key="8">
    <source>
        <dbReference type="ARBA" id="ARBA00023098"/>
    </source>
</evidence>
<evidence type="ECO:0000256" key="9">
    <source>
        <dbReference type="ARBA" id="ARBA00023209"/>
    </source>
</evidence>
<keyword evidence="9" id="KW-0594">Phospholipid biosynthesis</keyword>
<dbReference type="SUPFAM" id="SSF111331">
    <property type="entry name" value="NAD kinase/diacylglycerol kinase-like"/>
    <property type="match status" value="1"/>
</dbReference>
<keyword evidence="8" id="KW-0443">Lipid metabolism</keyword>
<organism evidence="12 13">
    <name type="scientific">Planococcus shixiaomingii</name>
    <dbReference type="NCBI Taxonomy" id="3058393"/>
    <lineage>
        <taxon>Bacteria</taxon>
        <taxon>Bacillati</taxon>
        <taxon>Bacillota</taxon>
        <taxon>Bacilli</taxon>
        <taxon>Bacillales</taxon>
        <taxon>Caryophanaceae</taxon>
        <taxon>Planococcus</taxon>
    </lineage>
</organism>
<evidence type="ECO:0000259" key="11">
    <source>
        <dbReference type="PROSITE" id="PS50146"/>
    </source>
</evidence>
<proteinExistence type="inferred from homology"/>
<protein>
    <submittedName>
        <fullName evidence="12">Diacylglycerol kinase family protein</fullName>
    </submittedName>
</protein>
<evidence type="ECO:0000313" key="12">
    <source>
        <dbReference type="EMBL" id="MDN7240194.1"/>
    </source>
</evidence>
<evidence type="ECO:0000313" key="13">
    <source>
        <dbReference type="Proteomes" id="UP001172055"/>
    </source>
</evidence>
<evidence type="ECO:0000256" key="4">
    <source>
        <dbReference type="ARBA" id="ARBA00022679"/>
    </source>
</evidence>
<evidence type="ECO:0000256" key="10">
    <source>
        <dbReference type="ARBA" id="ARBA00023264"/>
    </source>
</evidence>
<dbReference type="InterPro" id="IPR017438">
    <property type="entry name" value="ATP-NAD_kinase_N"/>
</dbReference>
<dbReference type="InterPro" id="IPR001206">
    <property type="entry name" value="Diacylglycerol_kinase_cat_dom"/>
</dbReference>
<comment type="cofactor">
    <cofactor evidence="1">
        <name>Mg(2+)</name>
        <dbReference type="ChEBI" id="CHEBI:18420"/>
    </cofactor>
</comment>
<keyword evidence="7" id="KW-0067">ATP-binding</keyword>
<dbReference type="PANTHER" id="PTHR12358:SF54">
    <property type="entry name" value="SPHINGOSINE KINASE RELATED PROTEIN"/>
    <property type="match status" value="1"/>
</dbReference>
<dbReference type="Pfam" id="PF00781">
    <property type="entry name" value="DAGK_cat"/>
    <property type="match status" value="1"/>
</dbReference>
<sequence>MKVVFLINPIAGNGRALKKWQQFKQTLSFPYEALFTEKGGHATQMVKAMHKLVEPTLLIGFGGDGTLREIIAGAAGSKSLIVGSVAAGSGNDFGRGYTSFPNAAAIQQFLEAPSFIKEDLGEFDDGAYQFASSSGIGFDAEISVLVNRSPAKKWLNKIGAGKLVYLLYVIKTLVDFKHFQLVVEEGNQRKIYDNVWFATVSNQPFFGGGMKISPNSKTDDGLMELTVVHNLSRLKLLLIFGTVFTGTHTRFKEVSQISRPEFRLTVNKSIFRHVDGDEAGKTPENKAVTYAVSKQYWQSANIAKKEELK</sequence>
<dbReference type="EMBL" id="JAUJWV010000001">
    <property type="protein sequence ID" value="MDN7240194.1"/>
    <property type="molecule type" value="Genomic_DNA"/>
</dbReference>
<dbReference type="PROSITE" id="PS50146">
    <property type="entry name" value="DAGK"/>
    <property type="match status" value="1"/>
</dbReference>
<name>A0ABT8MX20_9BACL</name>
<dbReference type="InterPro" id="IPR045540">
    <property type="entry name" value="YegS/DAGK_C"/>
</dbReference>
<dbReference type="Proteomes" id="UP001172055">
    <property type="component" value="Unassembled WGS sequence"/>
</dbReference>
<evidence type="ECO:0000256" key="2">
    <source>
        <dbReference type="ARBA" id="ARBA00005983"/>
    </source>
</evidence>
<dbReference type="Gene3D" id="3.40.50.10330">
    <property type="entry name" value="Probable inorganic polyphosphate/atp-NAD kinase, domain 1"/>
    <property type="match status" value="1"/>
</dbReference>